<name>A0A9J6CHR8_POLVA</name>
<comment type="subcellular location">
    <subcellularLocation>
        <location evidence="1">Nucleus</location>
    </subcellularLocation>
</comment>
<dbReference type="InterPro" id="IPR036236">
    <property type="entry name" value="Znf_C2H2_sf"/>
</dbReference>
<feature type="domain" description="C2H2-type" evidence="6">
    <location>
        <begin position="374"/>
        <end position="402"/>
    </location>
</feature>
<keyword evidence="2" id="KW-0539">Nucleus</keyword>
<dbReference type="GO" id="GO:0008270">
    <property type="term" value="F:zinc ion binding"/>
    <property type="evidence" value="ECO:0007669"/>
    <property type="project" value="UniProtKB-KW"/>
</dbReference>
<protein>
    <submittedName>
        <fullName evidence="7">Uncharacterized protein</fullName>
    </submittedName>
</protein>
<dbReference type="CDD" id="cd18315">
    <property type="entry name" value="BTB_POZ_BAB-like"/>
    <property type="match status" value="1"/>
</dbReference>
<organism evidence="7 8">
    <name type="scientific">Polypedilum vanderplanki</name>
    <name type="common">Sleeping chironomid midge</name>
    <dbReference type="NCBI Taxonomy" id="319348"/>
    <lineage>
        <taxon>Eukaryota</taxon>
        <taxon>Metazoa</taxon>
        <taxon>Ecdysozoa</taxon>
        <taxon>Arthropoda</taxon>
        <taxon>Hexapoda</taxon>
        <taxon>Insecta</taxon>
        <taxon>Pterygota</taxon>
        <taxon>Neoptera</taxon>
        <taxon>Endopterygota</taxon>
        <taxon>Diptera</taxon>
        <taxon>Nematocera</taxon>
        <taxon>Chironomoidea</taxon>
        <taxon>Chironomidae</taxon>
        <taxon>Chironominae</taxon>
        <taxon>Polypedilum</taxon>
        <taxon>Polypedilum</taxon>
    </lineage>
</organism>
<dbReference type="PROSITE" id="PS50097">
    <property type="entry name" value="BTB"/>
    <property type="match status" value="1"/>
</dbReference>
<comment type="caution">
    <text evidence="7">The sequence shown here is derived from an EMBL/GenBank/DDBJ whole genome shotgun (WGS) entry which is preliminary data.</text>
</comment>
<dbReference type="Pfam" id="PF00651">
    <property type="entry name" value="BTB"/>
    <property type="match status" value="1"/>
</dbReference>
<evidence type="ECO:0000259" key="5">
    <source>
        <dbReference type="PROSITE" id="PS50097"/>
    </source>
</evidence>
<dbReference type="PROSITE" id="PS50157">
    <property type="entry name" value="ZINC_FINGER_C2H2_2"/>
    <property type="match status" value="1"/>
</dbReference>
<evidence type="ECO:0000313" key="8">
    <source>
        <dbReference type="Proteomes" id="UP001107558"/>
    </source>
</evidence>
<evidence type="ECO:0000259" key="6">
    <source>
        <dbReference type="PROSITE" id="PS50157"/>
    </source>
</evidence>
<dbReference type="SUPFAM" id="SSF57667">
    <property type="entry name" value="beta-beta-alpha zinc fingers"/>
    <property type="match status" value="1"/>
</dbReference>
<evidence type="ECO:0000256" key="3">
    <source>
        <dbReference type="PROSITE-ProRule" id="PRU00042"/>
    </source>
</evidence>
<evidence type="ECO:0000256" key="1">
    <source>
        <dbReference type="ARBA" id="ARBA00004123"/>
    </source>
</evidence>
<dbReference type="AlphaFoldDB" id="A0A9J6CHR8"/>
<dbReference type="SMART" id="SM00355">
    <property type="entry name" value="ZnF_C2H2"/>
    <property type="match status" value="2"/>
</dbReference>
<dbReference type="InterPro" id="IPR000210">
    <property type="entry name" value="BTB/POZ_dom"/>
</dbReference>
<sequence>MASQQFSLKWHSHCQHLANSFNILRNEDEFLTDVTLCCEGKRLRAHKIILSVCSTYFRETFLENPCKHPVVIFKNVKFDDLANIVEFMYRGEVSIGQETLSSFLHVAEMLQVRGLSENQEIVPEKSIIATQVNQPESLFISVPEGNKILLATPQNISNQQQTTTTNLIKSPIKIEQNPVQHIKTTFIDQSSIGGKRKRFTVKEARPAKIPANNTNTTATTAQQFIAEAVDNSFSKQEAVMVDENGKESVFEEVEYLTMKSSMPECNYVVSAIDNAEQSQDNIEEEMALMQETFEIIEEGKQQIGDEVGEEQTAALTSGDTTNETSNSYIIEATEEKTGEETNSKWTQCQYCKLVITSVNLWRHVRTQHTSQPPRKCEYCKKTFKNKYSLREHVRISHESKQSATKAESENEEQATTTTTTAATTTTQAESTGKVIYLEKL</sequence>
<dbReference type="InterPro" id="IPR013087">
    <property type="entry name" value="Znf_C2H2_type"/>
</dbReference>
<evidence type="ECO:0000256" key="4">
    <source>
        <dbReference type="SAM" id="MobiDB-lite"/>
    </source>
</evidence>
<feature type="region of interest" description="Disordered" evidence="4">
    <location>
        <begin position="394"/>
        <end position="440"/>
    </location>
</feature>
<dbReference type="Gene3D" id="3.30.160.60">
    <property type="entry name" value="Classic Zinc Finger"/>
    <property type="match status" value="1"/>
</dbReference>
<dbReference type="GO" id="GO:0048666">
    <property type="term" value="P:neuron development"/>
    <property type="evidence" value="ECO:0007669"/>
    <property type="project" value="UniProtKB-ARBA"/>
</dbReference>
<dbReference type="Proteomes" id="UP001107558">
    <property type="component" value="Chromosome 1"/>
</dbReference>
<feature type="compositionally biased region" description="Low complexity" evidence="4">
    <location>
        <begin position="413"/>
        <end position="431"/>
    </location>
</feature>
<dbReference type="EMBL" id="JADBJN010000001">
    <property type="protein sequence ID" value="KAG5681493.1"/>
    <property type="molecule type" value="Genomic_DNA"/>
</dbReference>
<evidence type="ECO:0000313" key="7">
    <source>
        <dbReference type="EMBL" id="KAG5681493.1"/>
    </source>
</evidence>
<dbReference type="Gene3D" id="3.30.710.10">
    <property type="entry name" value="Potassium Channel Kv1.1, Chain A"/>
    <property type="match status" value="1"/>
</dbReference>
<dbReference type="GO" id="GO:0048513">
    <property type="term" value="P:animal organ development"/>
    <property type="evidence" value="ECO:0007669"/>
    <property type="project" value="UniProtKB-ARBA"/>
</dbReference>
<feature type="domain" description="BTB" evidence="5">
    <location>
        <begin position="32"/>
        <end position="97"/>
    </location>
</feature>
<proteinExistence type="predicted"/>
<keyword evidence="3" id="KW-0863">Zinc-finger</keyword>
<dbReference type="Pfam" id="PF00096">
    <property type="entry name" value="zf-C2H2"/>
    <property type="match status" value="1"/>
</dbReference>
<dbReference type="SUPFAM" id="SSF54695">
    <property type="entry name" value="POZ domain"/>
    <property type="match status" value="1"/>
</dbReference>
<dbReference type="PROSITE" id="PS00028">
    <property type="entry name" value="ZINC_FINGER_C2H2_1"/>
    <property type="match status" value="1"/>
</dbReference>
<dbReference type="PANTHER" id="PTHR23110:SF106">
    <property type="entry name" value="FI01104P"/>
    <property type="match status" value="1"/>
</dbReference>
<dbReference type="GO" id="GO:0003006">
    <property type="term" value="P:developmental process involved in reproduction"/>
    <property type="evidence" value="ECO:0007669"/>
    <property type="project" value="UniProtKB-ARBA"/>
</dbReference>
<dbReference type="PANTHER" id="PTHR23110">
    <property type="entry name" value="BTB DOMAIN TRANSCRIPTION FACTOR"/>
    <property type="match status" value="1"/>
</dbReference>
<dbReference type="GO" id="GO:0005634">
    <property type="term" value="C:nucleus"/>
    <property type="evidence" value="ECO:0007669"/>
    <property type="project" value="UniProtKB-SubCell"/>
</dbReference>
<keyword evidence="3" id="KW-0862">Zinc</keyword>
<reference evidence="7" key="1">
    <citation type="submission" date="2021-03" db="EMBL/GenBank/DDBJ databases">
        <title>Chromosome level genome of the anhydrobiotic midge Polypedilum vanderplanki.</title>
        <authorList>
            <person name="Yoshida Y."/>
            <person name="Kikawada T."/>
            <person name="Gusev O."/>
        </authorList>
    </citation>
    <scope>NUCLEOTIDE SEQUENCE</scope>
    <source>
        <strain evidence="7">NIAS01</strain>
        <tissue evidence="7">Whole body or cell culture</tissue>
    </source>
</reference>
<keyword evidence="8" id="KW-1185">Reference proteome</keyword>
<gene>
    <name evidence="7" type="ORF">PVAND_010923</name>
</gene>
<dbReference type="OrthoDB" id="10261408at2759"/>
<evidence type="ECO:0000256" key="2">
    <source>
        <dbReference type="ARBA" id="ARBA00023242"/>
    </source>
</evidence>
<accession>A0A9J6CHR8</accession>
<dbReference type="SMART" id="SM00225">
    <property type="entry name" value="BTB"/>
    <property type="match status" value="1"/>
</dbReference>
<keyword evidence="3" id="KW-0479">Metal-binding</keyword>
<dbReference type="InterPro" id="IPR051095">
    <property type="entry name" value="Dros_DevTransReg"/>
</dbReference>
<dbReference type="InterPro" id="IPR011333">
    <property type="entry name" value="SKP1/BTB/POZ_sf"/>
</dbReference>
<dbReference type="GO" id="GO:0006357">
    <property type="term" value="P:regulation of transcription by RNA polymerase II"/>
    <property type="evidence" value="ECO:0007669"/>
    <property type="project" value="TreeGrafter"/>
</dbReference>